<protein>
    <submittedName>
        <fullName evidence="1">Uncharacterized protein</fullName>
    </submittedName>
</protein>
<proteinExistence type="predicted"/>
<gene>
    <name evidence="1" type="ORF">LTS18_002067</name>
</gene>
<name>A0ACC3D7R2_9PEZI</name>
<sequence length="152" mass="17144">MSTVIPLDHVAIQNTIARYCVALDTKDWELLSSSVFTKDVSADYPFNKTMSDVKTVANAIKNRLGEVITQHALTTQIIEVNRDGKTASAETYFTGNHFGHGKYEGQVLVAYGKYVDQLVCTGQGQGTYREWRIKKRTVVFMKRIGDEHIMDH</sequence>
<comment type="caution">
    <text evidence="1">The sequence shown here is derived from an EMBL/GenBank/DDBJ whole genome shotgun (WGS) entry which is preliminary data.</text>
</comment>
<reference evidence="1" key="1">
    <citation type="submission" date="2024-09" db="EMBL/GenBank/DDBJ databases">
        <title>Black Yeasts Isolated from many extreme environments.</title>
        <authorList>
            <person name="Coleine C."/>
            <person name="Stajich J.E."/>
            <person name="Selbmann L."/>
        </authorList>
    </citation>
    <scope>NUCLEOTIDE SEQUENCE</scope>
    <source>
        <strain evidence="1">CCFEE 5737</strain>
    </source>
</reference>
<dbReference type="Proteomes" id="UP001186974">
    <property type="component" value="Unassembled WGS sequence"/>
</dbReference>
<keyword evidence="2" id="KW-1185">Reference proteome</keyword>
<evidence type="ECO:0000313" key="2">
    <source>
        <dbReference type="Proteomes" id="UP001186974"/>
    </source>
</evidence>
<dbReference type="EMBL" id="JAWDJW010006937">
    <property type="protein sequence ID" value="KAK3063231.1"/>
    <property type="molecule type" value="Genomic_DNA"/>
</dbReference>
<accession>A0ACC3D7R2</accession>
<evidence type="ECO:0000313" key="1">
    <source>
        <dbReference type="EMBL" id="KAK3063231.1"/>
    </source>
</evidence>
<organism evidence="1 2">
    <name type="scientific">Coniosporium uncinatum</name>
    <dbReference type="NCBI Taxonomy" id="93489"/>
    <lineage>
        <taxon>Eukaryota</taxon>
        <taxon>Fungi</taxon>
        <taxon>Dikarya</taxon>
        <taxon>Ascomycota</taxon>
        <taxon>Pezizomycotina</taxon>
        <taxon>Dothideomycetes</taxon>
        <taxon>Dothideomycetes incertae sedis</taxon>
        <taxon>Coniosporium</taxon>
    </lineage>
</organism>